<organism evidence="2 3">
    <name type="scientific">Aromatoleum tolulyticum</name>
    <dbReference type="NCBI Taxonomy" id="34027"/>
    <lineage>
        <taxon>Bacteria</taxon>
        <taxon>Pseudomonadati</taxon>
        <taxon>Pseudomonadota</taxon>
        <taxon>Betaproteobacteria</taxon>
        <taxon>Rhodocyclales</taxon>
        <taxon>Rhodocyclaceae</taxon>
        <taxon>Aromatoleum</taxon>
    </lineage>
</organism>
<dbReference type="InterPro" id="IPR045079">
    <property type="entry name" value="Oxoprolinase-like"/>
</dbReference>
<dbReference type="Gene3D" id="3.30.420.40">
    <property type="match status" value="1"/>
</dbReference>
<dbReference type="SUPFAM" id="SSF53067">
    <property type="entry name" value="Actin-like ATPase domain"/>
    <property type="match status" value="1"/>
</dbReference>
<dbReference type="PANTHER" id="PTHR11365:SF2">
    <property type="entry name" value="5-OXOPROLINASE"/>
    <property type="match status" value="1"/>
</dbReference>
<evidence type="ECO:0000313" key="2">
    <source>
        <dbReference type="EMBL" id="SIR08977.1"/>
    </source>
</evidence>
<gene>
    <name evidence="2" type="ORF">SAMN05421829_109212</name>
</gene>
<sequence length="258" mass="28137">MGLMLGIDTGGTFTDAVLIDERREVLAAAKQLTTRHDLTIGIAKAIDSLPPESLPDVVLVSLSTTLTTNSVVEGKGSPVCALLIGYDERQVQSSSIDCKSRAETGEALHGITPARRWPIKKISVYGKMPASTRWLFSLSTPHSLACGVFPFYFCCRDLQENNVPRDAAKRLKQAFSDAQDEAQRKAAVLALLRHSLRLGHRRLSLKRLEDAVGCGAALENEDLHRCAELVLRASDTHMHARLASLSRQLTSVSNSSSF</sequence>
<dbReference type="GO" id="GO:0005829">
    <property type="term" value="C:cytosol"/>
    <property type="evidence" value="ECO:0007669"/>
    <property type="project" value="TreeGrafter"/>
</dbReference>
<dbReference type="RefSeq" id="WP_244551706.1">
    <property type="nucleotide sequence ID" value="NZ_FTMD01000009.1"/>
</dbReference>
<dbReference type="PANTHER" id="PTHR11365">
    <property type="entry name" value="5-OXOPROLINASE RELATED"/>
    <property type="match status" value="1"/>
</dbReference>
<evidence type="ECO:0000259" key="1">
    <source>
        <dbReference type="Pfam" id="PF05378"/>
    </source>
</evidence>
<protein>
    <submittedName>
        <fullName evidence="2">Hydantoinase/oxoprolinase N-terminal region</fullName>
    </submittedName>
</protein>
<reference evidence="3" key="1">
    <citation type="submission" date="2017-01" db="EMBL/GenBank/DDBJ databases">
        <authorList>
            <person name="Varghese N."/>
            <person name="Submissions S."/>
        </authorList>
    </citation>
    <scope>NUCLEOTIDE SEQUENCE [LARGE SCALE GENOMIC DNA]</scope>
    <source>
        <strain evidence="3">ATCC 51758</strain>
    </source>
</reference>
<dbReference type="STRING" id="34027.SAMN05421829_109212"/>
<feature type="domain" description="Hydantoinase/oxoprolinase N-terminal" evidence="1">
    <location>
        <begin position="5"/>
        <end position="84"/>
    </location>
</feature>
<evidence type="ECO:0000313" key="3">
    <source>
        <dbReference type="Proteomes" id="UP000186819"/>
    </source>
</evidence>
<keyword evidence="3" id="KW-1185">Reference proteome</keyword>
<accession>A0A1N6Y346</accession>
<dbReference type="Pfam" id="PF05378">
    <property type="entry name" value="Hydant_A_N"/>
    <property type="match status" value="1"/>
</dbReference>
<dbReference type="InterPro" id="IPR008040">
    <property type="entry name" value="Hydant_A_N"/>
</dbReference>
<dbReference type="GO" id="GO:0017168">
    <property type="term" value="F:5-oxoprolinase (ATP-hydrolyzing) activity"/>
    <property type="evidence" value="ECO:0007669"/>
    <property type="project" value="TreeGrafter"/>
</dbReference>
<dbReference type="AlphaFoldDB" id="A0A1N6Y346"/>
<proteinExistence type="predicted"/>
<dbReference type="InterPro" id="IPR043129">
    <property type="entry name" value="ATPase_NBD"/>
</dbReference>
<dbReference type="Proteomes" id="UP000186819">
    <property type="component" value="Unassembled WGS sequence"/>
</dbReference>
<name>A0A1N6Y346_9RHOO</name>
<dbReference type="GO" id="GO:0006749">
    <property type="term" value="P:glutathione metabolic process"/>
    <property type="evidence" value="ECO:0007669"/>
    <property type="project" value="TreeGrafter"/>
</dbReference>
<dbReference type="EMBL" id="FTMD01000009">
    <property type="protein sequence ID" value="SIR08977.1"/>
    <property type="molecule type" value="Genomic_DNA"/>
</dbReference>